<dbReference type="GO" id="GO:0008835">
    <property type="term" value="F:diaminohydroxyphosphoribosylaminopyrimidine deaminase activity"/>
    <property type="evidence" value="ECO:0007669"/>
    <property type="project" value="UniProtKB-EC"/>
</dbReference>
<feature type="binding site" evidence="14">
    <location>
        <position position="286"/>
    </location>
    <ligand>
        <name>substrate</name>
    </ligand>
</feature>
<comment type="similarity">
    <text evidence="4 12">In the N-terminal section; belongs to the cytidine and deoxycytidylate deaminase family.</text>
</comment>
<evidence type="ECO:0000313" key="19">
    <source>
        <dbReference type="Proteomes" id="UP000054859"/>
    </source>
</evidence>
<organism evidence="17 19">
    <name type="scientific">Legionella adelaidensis</name>
    <dbReference type="NCBI Taxonomy" id="45056"/>
    <lineage>
        <taxon>Bacteria</taxon>
        <taxon>Pseudomonadati</taxon>
        <taxon>Pseudomonadota</taxon>
        <taxon>Gammaproteobacteria</taxon>
        <taxon>Legionellales</taxon>
        <taxon>Legionellaceae</taxon>
        <taxon>Legionella</taxon>
    </lineage>
</organism>
<evidence type="ECO:0000256" key="7">
    <source>
        <dbReference type="ARBA" id="ARBA00022723"/>
    </source>
</evidence>
<dbReference type="PATRIC" id="fig|45056.6.peg.485"/>
<comment type="function">
    <text evidence="1 12">Converts 2,5-diamino-6-(ribosylamino)-4(3h)-pyrimidinone 5'-phosphate into 5-amino-6-(ribosylamino)-2,4(1h,3h)-pyrimidinedione 5'-phosphate.</text>
</comment>
<comment type="catalytic activity">
    <reaction evidence="12">
        <text>2,5-diamino-6-hydroxy-4-(5-phosphoribosylamino)-pyrimidine + H2O + H(+) = 5-amino-6-(5-phospho-D-ribosylamino)uracil + NH4(+)</text>
        <dbReference type="Rhea" id="RHEA:21868"/>
        <dbReference type="ChEBI" id="CHEBI:15377"/>
        <dbReference type="ChEBI" id="CHEBI:15378"/>
        <dbReference type="ChEBI" id="CHEBI:28938"/>
        <dbReference type="ChEBI" id="CHEBI:58453"/>
        <dbReference type="ChEBI" id="CHEBI:58614"/>
        <dbReference type="EC" id="3.5.4.26"/>
    </reaction>
</comment>
<comment type="catalytic activity">
    <reaction evidence="12">
        <text>5-amino-6-(5-phospho-D-ribitylamino)uracil + NADP(+) = 5-amino-6-(5-phospho-D-ribosylamino)uracil + NADPH + H(+)</text>
        <dbReference type="Rhea" id="RHEA:17845"/>
        <dbReference type="ChEBI" id="CHEBI:15378"/>
        <dbReference type="ChEBI" id="CHEBI:57783"/>
        <dbReference type="ChEBI" id="CHEBI:58349"/>
        <dbReference type="ChEBI" id="CHEBI:58421"/>
        <dbReference type="ChEBI" id="CHEBI:58453"/>
        <dbReference type="EC" id="1.1.1.193"/>
    </reaction>
</comment>
<dbReference type="PROSITE" id="PS00903">
    <property type="entry name" value="CYT_DCMP_DEAMINASES_1"/>
    <property type="match status" value="1"/>
</dbReference>
<feature type="binding site" evidence="14">
    <location>
        <begin position="288"/>
        <end position="294"/>
    </location>
    <ligand>
        <name>NADP(+)</name>
        <dbReference type="ChEBI" id="CHEBI:58349"/>
    </ligand>
</feature>
<dbReference type="InterPro" id="IPR002734">
    <property type="entry name" value="RibDG_C"/>
</dbReference>
<dbReference type="InterPro" id="IPR016193">
    <property type="entry name" value="Cytidine_deaminase-like"/>
</dbReference>
<dbReference type="GO" id="GO:0008270">
    <property type="term" value="F:zinc ion binding"/>
    <property type="evidence" value="ECO:0007669"/>
    <property type="project" value="InterPro"/>
</dbReference>
<dbReference type="KEGG" id="ladl:NCTC12735_00864"/>
<evidence type="ECO:0000256" key="1">
    <source>
        <dbReference type="ARBA" id="ARBA00002151"/>
    </source>
</evidence>
<dbReference type="Pfam" id="PF01872">
    <property type="entry name" value="RibD_C"/>
    <property type="match status" value="1"/>
</dbReference>
<evidence type="ECO:0000256" key="5">
    <source>
        <dbReference type="ARBA" id="ARBA00007417"/>
    </source>
</evidence>
<evidence type="ECO:0000256" key="6">
    <source>
        <dbReference type="ARBA" id="ARBA00022619"/>
    </source>
</evidence>
<keyword evidence="19" id="KW-1185">Reference proteome</keyword>
<dbReference type="SUPFAM" id="SSF53927">
    <property type="entry name" value="Cytidine deaminase-like"/>
    <property type="match status" value="1"/>
</dbReference>
<dbReference type="STRING" id="45056.Lade_0468"/>
<dbReference type="EMBL" id="LR134421">
    <property type="protein sequence ID" value="VEH85238.1"/>
    <property type="molecule type" value="Genomic_DNA"/>
</dbReference>
<comment type="pathway">
    <text evidence="3 12">Cofactor biosynthesis; riboflavin biosynthesis; 5-amino-6-(D-ribitylamino)uracil from GTP: step 3/4.</text>
</comment>
<evidence type="ECO:0000256" key="13">
    <source>
        <dbReference type="PIRSR" id="PIRSR006769-1"/>
    </source>
</evidence>
<keyword evidence="10 12" id="KW-0560">Oxidoreductase</keyword>
<dbReference type="Gene3D" id="3.40.430.10">
    <property type="entry name" value="Dihydrofolate Reductase, subunit A"/>
    <property type="match status" value="1"/>
</dbReference>
<comment type="cofactor">
    <cofactor evidence="12 15">
        <name>Zn(2+)</name>
        <dbReference type="ChEBI" id="CHEBI:29105"/>
    </cofactor>
    <text evidence="12 15">Binds 1 zinc ion.</text>
</comment>
<protein>
    <recommendedName>
        <fullName evidence="12">Riboflavin biosynthesis protein RibD</fullName>
    </recommendedName>
    <domain>
        <recommendedName>
            <fullName evidence="12">Diaminohydroxyphosphoribosylaminopyrimidine deaminase</fullName>
            <shortName evidence="12">DRAP deaminase</shortName>
            <ecNumber evidence="12">3.5.4.26</ecNumber>
        </recommendedName>
        <alternativeName>
            <fullName evidence="12">Riboflavin-specific deaminase</fullName>
        </alternativeName>
    </domain>
    <domain>
        <recommendedName>
            <fullName evidence="12">5-amino-6-(5-phosphoribosylamino)uracil reductase</fullName>
            <ecNumber evidence="12">1.1.1.193</ecNumber>
        </recommendedName>
        <alternativeName>
            <fullName evidence="12">HTP reductase</fullName>
        </alternativeName>
    </domain>
</protein>
<evidence type="ECO:0000256" key="15">
    <source>
        <dbReference type="PIRSR" id="PIRSR006769-3"/>
    </source>
</evidence>
<evidence type="ECO:0000256" key="4">
    <source>
        <dbReference type="ARBA" id="ARBA00005259"/>
    </source>
</evidence>
<dbReference type="PIRSF" id="PIRSF006769">
    <property type="entry name" value="RibD"/>
    <property type="match status" value="1"/>
</dbReference>
<keyword evidence="12 17" id="KW-0378">Hydrolase</keyword>
<feature type="binding site" evidence="15">
    <location>
        <position position="49"/>
    </location>
    <ligand>
        <name>Zn(2+)</name>
        <dbReference type="ChEBI" id="CHEBI:29105"/>
        <note>catalytic</note>
    </ligand>
</feature>
<feature type="binding site" evidence="14">
    <location>
        <position position="153"/>
    </location>
    <ligand>
        <name>NADP(+)</name>
        <dbReference type="ChEBI" id="CHEBI:58349"/>
    </ligand>
</feature>
<dbReference type="CDD" id="cd01284">
    <property type="entry name" value="Riboflavin_deaminase-reductase"/>
    <property type="match status" value="1"/>
</dbReference>
<feature type="binding site" evidence="14">
    <location>
        <position position="203"/>
    </location>
    <ligand>
        <name>substrate</name>
    </ligand>
</feature>
<dbReference type="InterPro" id="IPR016192">
    <property type="entry name" value="APOBEC/CMP_deaminase_Zn-bd"/>
</dbReference>
<keyword evidence="11" id="KW-0511">Multifunctional enzyme</keyword>
<gene>
    <name evidence="17" type="primary">ribD</name>
    <name evidence="17" type="ORF">Lade_0468</name>
    <name evidence="18" type="ORF">NCTC12735_00864</name>
</gene>
<feature type="active site" description="Proton donor" evidence="13">
    <location>
        <position position="51"/>
    </location>
</feature>
<dbReference type="PANTHER" id="PTHR38011">
    <property type="entry name" value="DIHYDROFOLATE REDUCTASE FAMILY PROTEIN (AFU_ORTHOLOGUE AFUA_8G06820)"/>
    <property type="match status" value="1"/>
</dbReference>
<dbReference type="InterPro" id="IPR050765">
    <property type="entry name" value="Riboflavin_Biosynth_HTPR"/>
</dbReference>
<evidence type="ECO:0000259" key="16">
    <source>
        <dbReference type="PROSITE" id="PS51747"/>
    </source>
</evidence>
<feature type="domain" description="CMP/dCMP-type deaminase" evidence="16">
    <location>
        <begin position="1"/>
        <end position="113"/>
    </location>
</feature>
<keyword evidence="9 12" id="KW-0521">NADP</keyword>
<dbReference type="EC" id="1.1.1.193" evidence="12"/>
<evidence type="ECO:0000256" key="8">
    <source>
        <dbReference type="ARBA" id="ARBA00022833"/>
    </source>
</evidence>
<evidence type="ECO:0000313" key="20">
    <source>
        <dbReference type="Proteomes" id="UP000281170"/>
    </source>
</evidence>
<name>A0A0W0R442_9GAMM</name>
<dbReference type="Proteomes" id="UP000054859">
    <property type="component" value="Unassembled WGS sequence"/>
</dbReference>
<comment type="similarity">
    <text evidence="5 12">In the C-terminal section; belongs to the HTP reductase family.</text>
</comment>
<dbReference type="Pfam" id="PF00383">
    <property type="entry name" value="dCMP_cyt_deam_1"/>
    <property type="match status" value="1"/>
</dbReference>
<dbReference type="Gene3D" id="3.40.140.10">
    <property type="entry name" value="Cytidine Deaminase, domain 2"/>
    <property type="match status" value="1"/>
</dbReference>
<dbReference type="PROSITE" id="PS51747">
    <property type="entry name" value="CYT_DCMP_DEAMINASES_2"/>
    <property type="match status" value="1"/>
</dbReference>
<feature type="binding site" evidence="14">
    <location>
        <position position="195"/>
    </location>
    <ligand>
        <name>NADP(+)</name>
        <dbReference type="ChEBI" id="CHEBI:58349"/>
    </ligand>
</feature>
<evidence type="ECO:0000256" key="11">
    <source>
        <dbReference type="ARBA" id="ARBA00023268"/>
    </source>
</evidence>
<dbReference type="AlphaFoldDB" id="A0A0W0R442"/>
<dbReference type="SUPFAM" id="SSF53597">
    <property type="entry name" value="Dihydrofolate reductase-like"/>
    <property type="match status" value="1"/>
</dbReference>
<feature type="binding site" evidence="15">
    <location>
        <position position="74"/>
    </location>
    <ligand>
        <name>Zn(2+)</name>
        <dbReference type="ChEBI" id="CHEBI:29105"/>
        <note>catalytic</note>
    </ligand>
</feature>
<keyword evidence="8 12" id="KW-0862">Zinc</keyword>
<feature type="binding site" evidence="14">
    <location>
        <position position="206"/>
    </location>
    <ligand>
        <name>substrate</name>
    </ligand>
</feature>
<comment type="pathway">
    <text evidence="2 12">Cofactor biosynthesis; riboflavin biosynthesis; 5-amino-6-(D-ribitylamino)uracil from GTP: step 2/4.</text>
</comment>
<evidence type="ECO:0000256" key="2">
    <source>
        <dbReference type="ARBA" id="ARBA00004882"/>
    </source>
</evidence>
<evidence type="ECO:0000256" key="12">
    <source>
        <dbReference type="PIRNR" id="PIRNR006769"/>
    </source>
</evidence>
<proteinExistence type="inferred from homology"/>
<evidence type="ECO:0000313" key="18">
    <source>
        <dbReference type="EMBL" id="VEH85238.1"/>
    </source>
</evidence>
<feature type="binding site" evidence="14">
    <location>
        <position position="183"/>
    </location>
    <ligand>
        <name>substrate</name>
    </ligand>
</feature>
<dbReference type="InterPro" id="IPR004794">
    <property type="entry name" value="Eubact_RibD"/>
</dbReference>
<dbReference type="GO" id="GO:0008703">
    <property type="term" value="F:5-amino-6-(5-phosphoribosylamino)uracil reductase activity"/>
    <property type="evidence" value="ECO:0007669"/>
    <property type="project" value="UniProtKB-EC"/>
</dbReference>
<dbReference type="OrthoDB" id="9800865at2"/>
<reference evidence="17 19" key="1">
    <citation type="submission" date="2015-11" db="EMBL/GenBank/DDBJ databases">
        <title>Identification of large and diverse effector repertoires of 38 Legionella species.</title>
        <authorList>
            <person name="Burstein D."/>
            <person name="Amaro F."/>
            <person name="Zusman T."/>
            <person name="Lifshitz Z."/>
            <person name="Cohen O."/>
            <person name="Gilbert J.A."/>
            <person name="Pupko T."/>
            <person name="Shuman H.A."/>
            <person name="Segal G."/>
        </authorList>
    </citation>
    <scope>NUCLEOTIDE SEQUENCE [LARGE SCALE GENOMIC DNA]</scope>
    <source>
        <strain evidence="17 19">1762-AUS-E</strain>
    </source>
</reference>
<keyword evidence="7 12" id="KW-0479">Metal-binding</keyword>
<reference evidence="18 20" key="2">
    <citation type="submission" date="2018-12" db="EMBL/GenBank/DDBJ databases">
        <authorList>
            <consortium name="Pathogen Informatics"/>
        </authorList>
    </citation>
    <scope>NUCLEOTIDE SEQUENCE [LARGE SCALE GENOMIC DNA]</scope>
    <source>
        <strain evidence="18 20">NCTC12735</strain>
        <plasmid evidence="20">12</plasmid>
    </source>
</reference>
<dbReference type="InterPro" id="IPR024072">
    <property type="entry name" value="DHFR-like_dom_sf"/>
</dbReference>
<feature type="binding site" evidence="14">
    <location>
        <position position="199"/>
    </location>
    <ligand>
        <name>NADP(+)</name>
        <dbReference type="ChEBI" id="CHEBI:58349"/>
    </ligand>
</feature>
<dbReference type="GO" id="GO:0009231">
    <property type="term" value="P:riboflavin biosynthetic process"/>
    <property type="evidence" value="ECO:0007669"/>
    <property type="project" value="UniProtKB-UniPathway"/>
</dbReference>
<evidence type="ECO:0000256" key="3">
    <source>
        <dbReference type="ARBA" id="ARBA00004910"/>
    </source>
</evidence>
<sequence length="355" mass="39865">MHKRFLLAALKQAWLGRGICAPNPSVGAVAVQNGKIIAQAHHKGAGTPHAEQLLLSQLPAGLSDVTLYITLEPCNHWGKTPPCVKAIISYGVRKVVYGYADPNPLVAENNSPQHLLDAGIEVVKYPLREINNFYASYHYWTKHKTPWVVAKIAQSIDGKIAGYEGERMLLSNTLCNQFTHQKRLHADIILTTAATLNNDNSLLNVRLPYKEAAKTVAIIDSHAELNPSANIFFTAKHCHIFTAENLNQEQRPNCTYYPMPTKNEKIDLSAILHHLGHLGFHDVWVEAGAKLFNSLHEQQLVQQTYIYIAPTIVGTKGYSLYEDNNFFTRPHKVEWLKKGNNVIASLTWENKLHRE</sequence>
<dbReference type="EC" id="3.5.4.26" evidence="12"/>
<dbReference type="Proteomes" id="UP000281170">
    <property type="component" value="Plasmid 12"/>
</dbReference>
<keyword evidence="18" id="KW-0614">Plasmid</keyword>
<geneLocation type="plasmid" evidence="18 20">
    <name>12</name>
</geneLocation>
<evidence type="ECO:0000313" key="17">
    <source>
        <dbReference type="EMBL" id="KTC65810.1"/>
    </source>
</evidence>
<evidence type="ECO:0000256" key="10">
    <source>
        <dbReference type="ARBA" id="ARBA00023002"/>
    </source>
</evidence>
<feature type="binding site" evidence="14">
    <location>
        <position position="221"/>
    </location>
    <ligand>
        <name>NADP(+)</name>
        <dbReference type="ChEBI" id="CHEBI:58349"/>
    </ligand>
</feature>
<dbReference type="InterPro" id="IPR002125">
    <property type="entry name" value="CMP_dCMP_dom"/>
</dbReference>
<keyword evidence="6 12" id="KW-0686">Riboflavin biosynthesis</keyword>
<evidence type="ECO:0000256" key="14">
    <source>
        <dbReference type="PIRSR" id="PIRSR006769-2"/>
    </source>
</evidence>
<dbReference type="NCBIfam" id="TIGR00326">
    <property type="entry name" value="eubact_ribD"/>
    <property type="match status" value="1"/>
</dbReference>
<feature type="binding site" evidence="15">
    <location>
        <position position="83"/>
    </location>
    <ligand>
        <name>Zn(2+)</name>
        <dbReference type="ChEBI" id="CHEBI:29105"/>
        <note>catalytic</note>
    </ligand>
</feature>
<accession>A0A0W0R442</accession>
<evidence type="ECO:0000256" key="9">
    <source>
        <dbReference type="ARBA" id="ARBA00022857"/>
    </source>
</evidence>
<dbReference type="RefSeq" id="WP_058461542.1">
    <property type="nucleotide sequence ID" value="NZ_CAAAHS010000004.1"/>
</dbReference>
<dbReference type="PANTHER" id="PTHR38011:SF7">
    <property type="entry name" value="2,5-DIAMINO-6-RIBOSYLAMINO-4(3H)-PYRIMIDINONE 5'-PHOSPHATE REDUCTASE"/>
    <property type="match status" value="1"/>
</dbReference>
<dbReference type="UniPathway" id="UPA00275">
    <property type="reaction ID" value="UER00401"/>
</dbReference>
<dbReference type="EMBL" id="LNKA01000001">
    <property type="protein sequence ID" value="KTC65810.1"/>
    <property type="molecule type" value="Genomic_DNA"/>
</dbReference>